<dbReference type="InterPro" id="IPR035906">
    <property type="entry name" value="MetI-like_sf"/>
</dbReference>
<evidence type="ECO:0000256" key="5">
    <source>
        <dbReference type="ARBA" id="ARBA00022989"/>
    </source>
</evidence>
<keyword evidence="2 7" id="KW-0813">Transport</keyword>
<feature type="transmembrane region" description="Helical" evidence="7">
    <location>
        <begin position="235"/>
        <end position="254"/>
    </location>
</feature>
<keyword evidence="10" id="KW-1185">Reference proteome</keyword>
<dbReference type="Gene3D" id="1.10.3720.10">
    <property type="entry name" value="MetI-like"/>
    <property type="match status" value="1"/>
</dbReference>
<keyword evidence="4 7" id="KW-0812">Transmembrane</keyword>
<comment type="subcellular location">
    <subcellularLocation>
        <location evidence="1 7">Cell membrane</location>
        <topology evidence="1 7">Multi-pass membrane protein</topology>
    </subcellularLocation>
</comment>
<evidence type="ECO:0000256" key="7">
    <source>
        <dbReference type="RuleBase" id="RU363032"/>
    </source>
</evidence>
<evidence type="ECO:0000256" key="1">
    <source>
        <dbReference type="ARBA" id="ARBA00004651"/>
    </source>
</evidence>
<evidence type="ECO:0000256" key="6">
    <source>
        <dbReference type="ARBA" id="ARBA00023136"/>
    </source>
</evidence>
<feature type="transmembrane region" description="Helical" evidence="7">
    <location>
        <begin position="20"/>
        <end position="40"/>
    </location>
</feature>
<keyword evidence="6 7" id="KW-0472">Membrane</keyword>
<sequence length="275" mass="29535">MSKGATPETITSLWDRLGTGTGTVLLFVVLSLAAWSFLALNLHQTNFSGGAEGLGFLFDAAIPPDMSVLEVGLRGLVETLYIAYLGTLIGVTLSLPVSLLASRNLFPWYVNVPARWSLAGLRVLPSILWAIIFVILVGTGPPAGVLAISLYTIGFVGKLEYEAFEGLDNEPMEAVGSLGASRFQVLRFVVLPQAVNSVISQAVFMFEYNVRHAAAIGIVGAGGIGYYIIGYLDFFAYDRVIVLLGIVFVVVVVTDELSYRFRSFFTGNAGTSFGK</sequence>
<dbReference type="SUPFAM" id="SSF161098">
    <property type="entry name" value="MetI-like"/>
    <property type="match status" value="1"/>
</dbReference>
<accession>A0A1G9BAP7</accession>
<dbReference type="PROSITE" id="PS50928">
    <property type="entry name" value="ABC_TM1"/>
    <property type="match status" value="1"/>
</dbReference>
<dbReference type="NCBIfam" id="TIGR01097">
    <property type="entry name" value="PhnE"/>
    <property type="match status" value="1"/>
</dbReference>
<dbReference type="AlphaFoldDB" id="A0A1G9BAP7"/>
<dbReference type="PANTHER" id="PTHR30043:SF1">
    <property type="entry name" value="ABC TRANSPORT SYSTEM PERMEASE PROTEIN P69"/>
    <property type="match status" value="1"/>
</dbReference>
<feature type="transmembrane region" description="Helical" evidence="7">
    <location>
        <begin position="81"/>
        <end position="106"/>
    </location>
</feature>
<dbReference type="Proteomes" id="UP000198882">
    <property type="component" value="Unassembled WGS sequence"/>
</dbReference>
<protein>
    <submittedName>
        <fullName evidence="9">Phosphonate transport system permease protein</fullName>
    </submittedName>
</protein>
<evidence type="ECO:0000313" key="9">
    <source>
        <dbReference type="EMBL" id="SDK36578.1"/>
    </source>
</evidence>
<dbReference type="GO" id="GO:0005886">
    <property type="term" value="C:plasma membrane"/>
    <property type="evidence" value="ECO:0007669"/>
    <property type="project" value="UniProtKB-SubCell"/>
</dbReference>
<keyword evidence="5 7" id="KW-1133">Transmembrane helix</keyword>
<evidence type="ECO:0000313" key="10">
    <source>
        <dbReference type="Proteomes" id="UP000198882"/>
    </source>
</evidence>
<dbReference type="PANTHER" id="PTHR30043">
    <property type="entry name" value="PHOSPHONATES TRANSPORT SYSTEM PERMEASE PROTEIN"/>
    <property type="match status" value="1"/>
</dbReference>
<evidence type="ECO:0000256" key="3">
    <source>
        <dbReference type="ARBA" id="ARBA00022475"/>
    </source>
</evidence>
<reference evidence="10" key="1">
    <citation type="submission" date="2016-10" db="EMBL/GenBank/DDBJ databases">
        <authorList>
            <person name="Varghese N."/>
            <person name="Submissions S."/>
        </authorList>
    </citation>
    <scope>NUCLEOTIDE SEQUENCE [LARGE SCALE GENOMIC DNA]</scope>
    <source>
        <strain evidence="10">B4,CECT 8067,JCM 17497</strain>
    </source>
</reference>
<dbReference type="InterPro" id="IPR005769">
    <property type="entry name" value="PhnE/PtxC"/>
</dbReference>
<gene>
    <name evidence="9" type="ORF">SAMN04515672_2889</name>
</gene>
<evidence type="ECO:0000256" key="4">
    <source>
        <dbReference type="ARBA" id="ARBA00022692"/>
    </source>
</evidence>
<dbReference type="OrthoDB" id="147175at2157"/>
<evidence type="ECO:0000256" key="2">
    <source>
        <dbReference type="ARBA" id="ARBA00022448"/>
    </source>
</evidence>
<dbReference type="RefSeq" id="WP_090308050.1">
    <property type="nucleotide sequence ID" value="NZ_FNFE01000004.1"/>
</dbReference>
<feature type="transmembrane region" description="Helical" evidence="7">
    <location>
        <begin position="210"/>
        <end position="229"/>
    </location>
</feature>
<dbReference type="CDD" id="cd06261">
    <property type="entry name" value="TM_PBP2"/>
    <property type="match status" value="1"/>
</dbReference>
<dbReference type="STRING" id="1095776.SAMN04515672_2889"/>
<evidence type="ECO:0000259" key="8">
    <source>
        <dbReference type="PROSITE" id="PS50928"/>
    </source>
</evidence>
<proteinExistence type="inferred from homology"/>
<feature type="domain" description="ABC transmembrane type-1" evidence="8">
    <location>
        <begin position="76"/>
        <end position="259"/>
    </location>
</feature>
<dbReference type="InterPro" id="IPR000515">
    <property type="entry name" value="MetI-like"/>
</dbReference>
<dbReference type="GO" id="GO:0015416">
    <property type="term" value="F:ABC-type phosphonate transporter activity"/>
    <property type="evidence" value="ECO:0007669"/>
    <property type="project" value="InterPro"/>
</dbReference>
<name>A0A1G9BAP7_9EURY</name>
<dbReference type="EMBL" id="FNFE01000004">
    <property type="protein sequence ID" value="SDK36578.1"/>
    <property type="molecule type" value="Genomic_DNA"/>
</dbReference>
<dbReference type="Pfam" id="PF00528">
    <property type="entry name" value="BPD_transp_1"/>
    <property type="match status" value="1"/>
</dbReference>
<organism evidence="9 10">
    <name type="scientific">Natronorubrum texcoconense</name>
    <dbReference type="NCBI Taxonomy" id="1095776"/>
    <lineage>
        <taxon>Archaea</taxon>
        <taxon>Methanobacteriati</taxon>
        <taxon>Methanobacteriota</taxon>
        <taxon>Stenosarchaea group</taxon>
        <taxon>Halobacteria</taxon>
        <taxon>Halobacteriales</taxon>
        <taxon>Natrialbaceae</taxon>
        <taxon>Natronorubrum</taxon>
    </lineage>
</organism>
<keyword evidence="3" id="KW-1003">Cell membrane</keyword>
<feature type="transmembrane region" description="Helical" evidence="7">
    <location>
        <begin position="126"/>
        <end position="151"/>
    </location>
</feature>
<comment type="similarity">
    <text evidence="7">Belongs to the binding-protein-dependent transport system permease family.</text>
</comment>